<accession>X1E8S4</accession>
<evidence type="ECO:0008006" key="2">
    <source>
        <dbReference type="Google" id="ProtNLM"/>
    </source>
</evidence>
<reference evidence="1" key="1">
    <citation type="journal article" date="2014" name="Front. Microbiol.">
        <title>High frequency of phylogenetically diverse reductive dehalogenase-homologous genes in deep subseafloor sedimentary metagenomes.</title>
        <authorList>
            <person name="Kawai M."/>
            <person name="Futagami T."/>
            <person name="Toyoda A."/>
            <person name="Takaki Y."/>
            <person name="Nishi S."/>
            <person name="Hori S."/>
            <person name="Arai W."/>
            <person name="Tsubouchi T."/>
            <person name="Morono Y."/>
            <person name="Uchiyama I."/>
            <person name="Ito T."/>
            <person name="Fujiyama A."/>
            <person name="Inagaki F."/>
            <person name="Takami H."/>
        </authorList>
    </citation>
    <scope>NUCLEOTIDE SEQUENCE</scope>
    <source>
        <strain evidence="1">Expedition CK06-06</strain>
    </source>
</reference>
<dbReference type="SUPFAM" id="SSF57889">
    <property type="entry name" value="Cysteine-rich domain"/>
    <property type="match status" value="1"/>
</dbReference>
<proteinExistence type="predicted"/>
<organism evidence="1">
    <name type="scientific">marine sediment metagenome</name>
    <dbReference type="NCBI Taxonomy" id="412755"/>
    <lineage>
        <taxon>unclassified sequences</taxon>
        <taxon>metagenomes</taxon>
        <taxon>ecological metagenomes</taxon>
    </lineage>
</organism>
<comment type="caution">
    <text evidence="1">The sequence shown here is derived from an EMBL/GenBank/DDBJ whole genome shotgun (WGS) entry which is preliminary data.</text>
</comment>
<name>X1E8S4_9ZZZZ</name>
<dbReference type="InterPro" id="IPR046349">
    <property type="entry name" value="C1-like_sf"/>
</dbReference>
<protein>
    <recommendedName>
        <fullName evidence="2">DZANK-type domain-containing protein</fullName>
    </recommendedName>
</protein>
<gene>
    <name evidence="1" type="ORF">S01H4_40370</name>
</gene>
<sequence length="89" mass="10139">MPCTKLSKITWTKKENKQLGDDMFKNNISNDIKNKTNRCPYCDIKLNDTKLPFCSYCKIKISYCKKCGHAVSNNLKICPKCGEKLGENG</sequence>
<evidence type="ECO:0000313" key="1">
    <source>
        <dbReference type="EMBL" id="GAH05038.1"/>
    </source>
</evidence>
<dbReference type="EMBL" id="BART01021973">
    <property type="protein sequence ID" value="GAH05038.1"/>
    <property type="molecule type" value="Genomic_DNA"/>
</dbReference>
<dbReference type="AlphaFoldDB" id="X1E8S4"/>